<dbReference type="Gene3D" id="2.30.40.10">
    <property type="entry name" value="Urease, subunit C, domain 1"/>
    <property type="match status" value="1"/>
</dbReference>
<dbReference type="EMBL" id="JACHKA010000001">
    <property type="protein sequence ID" value="MBB5987248.1"/>
    <property type="molecule type" value="Genomic_DNA"/>
</dbReference>
<dbReference type="InterPro" id="IPR032466">
    <property type="entry name" value="Metal_Hydrolase"/>
</dbReference>
<dbReference type="Gene3D" id="3.20.20.140">
    <property type="entry name" value="Metal-dependent hydrolases"/>
    <property type="match status" value="1"/>
</dbReference>
<feature type="signal peptide" evidence="1">
    <location>
        <begin position="1"/>
        <end position="24"/>
    </location>
</feature>
<sequence length="555" mass="59880">MIPFRVRPLIAALLAACTPVTLQASGLIDNVNGITVDETGDLVHFTGLLIDGEGRVEKRLARGEKRPERPDFRYDGKGRTLIPGMIDAHGHVMDLGFTRLNLDLSDTKSLEEAKAKIAAFAAENPSRPWILGFGWNQEVWGLGRFPTAADLDGLAEGRPIWLERVDGHAGWANTAALAAAKITATTKAPAGGRIEMAGGKPGGVLVDKAMALMQAVVPTPQPKDYDAALIKAQDALLARGVTAIADMGTTIEAWQAYRRAGDWGALRIRIMGYARGMDQATLIAGPGPTPWLYDDRLRLGGVKLMIDGALGSRGAALKAPYADAPRESGLPMLTSTQLRNQMSRAAMDGFQLAVHAIGDKANAELLDAIDELSFTYKGDRRWRIEHAQIVDPADLPRFAQHGAIASMQPQHATSDWSMAIARMGQERLGGAYAWKAMLDNKVPLAFGSDVPVEPADPFMGLRAALTRVDGNGQPLGGWMPEQRLSFAQALRAYGWGAAYAGFAEQRFGNLAPGQRADFVILDRDVELAAPRDLPATRIVEVWIGGQRTIMKDDEP</sequence>
<comment type="caution">
    <text evidence="3">The sequence shown here is derived from an EMBL/GenBank/DDBJ whole genome shotgun (WGS) entry which is preliminary data.</text>
</comment>
<keyword evidence="1" id="KW-0732">Signal</keyword>
<proteinExistence type="predicted"/>
<feature type="chain" id="PRO_5047484234" description="Amidohydrolase 3 domain-containing protein" evidence="1">
    <location>
        <begin position="25"/>
        <end position="555"/>
    </location>
</feature>
<evidence type="ECO:0000313" key="3">
    <source>
        <dbReference type="EMBL" id="MBB5987248.1"/>
    </source>
</evidence>
<organism evidence="3 4">
    <name type="scientific">Sphingobium lignivorans</name>
    <dbReference type="NCBI Taxonomy" id="2735886"/>
    <lineage>
        <taxon>Bacteria</taxon>
        <taxon>Pseudomonadati</taxon>
        <taxon>Pseudomonadota</taxon>
        <taxon>Alphaproteobacteria</taxon>
        <taxon>Sphingomonadales</taxon>
        <taxon>Sphingomonadaceae</taxon>
        <taxon>Sphingobium</taxon>
    </lineage>
</organism>
<protein>
    <recommendedName>
        <fullName evidence="2">Amidohydrolase 3 domain-containing protein</fullName>
    </recommendedName>
</protein>
<accession>A0ABR6NL72</accession>
<dbReference type="Gene3D" id="3.10.310.70">
    <property type="match status" value="1"/>
</dbReference>
<keyword evidence="4" id="KW-1185">Reference proteome</keyword>
<dbReference type="CDD" id="cd01300">
    <property type="entry name" value="YtcJ_like"/>
    <property type="match status" value="1"/>
</dbReference>
<dbReference type="InterPro" id="IPR011059">
    <property type="entry name" value="Metal-dep_hydrolase_composite"/>
</dbReference>
<dbReference type="Proteomes" id="UP001138540">
    <property type="component" value="Unassembled WGS sequence"/>
</dbReference>
<gene>
    <name evidence="3" type="ORF">HNP60_003222</name>
</gene>
<name>A0ABR6NL72_9SPHN</name>
<dbReference type="PANTHER" id="PTHR22642:SF2">
    <property type="entry name" value="PROTEIN LONG AFTER FAR-RED 3"/>
    <property type="match status" value="1"/>
</dbReference>
<evidence type="ECO:0000313" key="4">
    <source>
        <dbReference type="Proteomes" id="UP001138540"/>
    </source>
</evidence>
<evidence type="ECO:0000256" key="1">
    <source>
        <dbReference type="SAM" id="SignalP"/>
    </source>
</evidence>
<dbReference type="PANTHER" id="PTHR22642">
    <property type="entry name" value="IMIDAZOLONEPROPIONASE"/>
    <property type="match status" value="1"/>
</dbReference>
<reference evidence="3 4" key="1">
    <citation type="submission" date="2020-08" db="EMBL/GenBank/DDBJ databases">
        <title>Exploring microbial biodiversity for novel pathways involved in the catabolism of aromatic compounds derived from lignin.</title>
        <authorList>
            <person name="Elkins J."/>
        </authorList>
    </citation>
    <scope>NUCLEOTIDE SEQUENCE [LARGE SCALE GENOMIC DNA]</scope>
    <source>
        <strain evidence="3 4">B1D3A</strain>
    </source>
</reference>
<dbReference type="RefSeq" id="WP_184155668.1">
    <property type="nucleotide sequence ID" value="NZ_JACHKA010000001.1"/>
</dbReference>
<evidence type="ECO:0000259" key="2">
    <source>
        <dbReference type="Pfam" id="PF07969"/>
    </source>
</evidence>
<feature type="domain" description="Amidohydrolase 3" evidence="2">
    <location>
        <begin position="75"/>
        <end position="548"/>
    </location>
</feature>
<dbReference type="Pfam" id="PF07969">
    <property type="entry name" value="Amidohydro_3"/>
    <property type="match status" value="1"/>
</dbReference>
<dbReference type="SUPFAM" id="SSF51556">
    <property type="entry name" value="Metallo-dependent hydrolases"/>
    <property type="match status" value="1"/>
</dbReference>
<dbReference type="InterPro" id="IPR033932">
    <property type="entry name" value="YtcJ-like"/>
</dbReference>
<dbReference type="SUPFAM" id="SSF51338">
    <property type="entry name" value="Composite domain of metallo-dependent hydrolases"/>
    <property type="match status" value="1"/>
</dbReference>
<dbReference type="InterPro" id="IPR013108">
    <property type="entry name" value="Amidohydro_3"/>
</dbReference>